<accession>A0ABV1EAR4</accession>
<dbReference type="Proteomes" id="UP001464378">
    <property type="component" value="Unassembled WGS sequence"/>
</dbReference>
<gene>
    <name evidence="1" type="ORF">WMO64_13185</name>
</gene>
<name>A0ABV1EAR4_9FIRM</name>
<dbReference type="EMBL" id="JBBMFK010000024">
    <property type="protein sequence ID" value="MEQ2444414.1"/>
    <property type="molecule type" value="Genomic_DNA"/>
</dbReference>
<protein>
    <recommendedName>
        <fullName evidence="3">DUF4830 domain-containing protein</fullName>
    </recommendedName>
</protein>
<organism evidence="1 2">
    <name type="scientific">Pseudoflavonifractor intestinihominis</name>
    <dbReference type="NCBI Taxonomy" id="3133171"/>
    <lineage>
        <taxon>Bacteria</taxon>
        <taxon>Bacillati</taxon>
        <taxon>Bacillota</taxon>
        <taxon>Clostridia</taxon>
        <taxon>Eubacteriales</taxon>
        <taxon>Oscillospiraceae</taxon>
        <taxon>Pseudoflavonifractor</taxon>
    </lineage>
</organism>
<evidence type="ECO:0000313" key="2">
    <source>
        <dbReference type="Proteomes" id="UP001464378"/>
    </source>
</evidence>
<evidence type="ECO:0000313" key="1">
    <source>
        <dbReference type="EMBL" id="MEQ2444414.1"/>
    </source>
</evidence>
<comment type="caution">
    <text evidence="1">The sequence shown here is derived from an EMBL/GenBank/DDBJ whole genome shotgun (WGS) entry which is preliminary data.</text>
</comment>
<reference evidence="1 2" key="1">
    <citation type="submission" date="2024-03" db="EMBL/GenBank/DDBJ databases">
        <title>Human intestinal bacterial collection.</title>
        <authorList>
            <person name="Pauvert C."/>
            <person name="Hitch T.C.A."/>
            <person name="Clavel T."/>
        </authorList>
    </citation>
    <scope>NUCLEOTIDE SEQUENCE [LARGE SCALE GENOMIC DNA]</scope>
    <source>
        <strain evidence="1 2">CLA-AP-H29</strain>
    </source>
</reference>
<dbReference type="RefSeq" id="WP_294521280.1">
    <property type="nucleotide sequence ID" value="NZ_JBBMFK010000024.1"/>
</dbReference>
<proteinExistence type="predicted"/>
<sequence>MEKEVRRGVRFNKIALAALALLAAVGAWALLSWFGRPLDDSITPDGLAQHLSGGALGKTGGVYYTLEDGSGLVDVLDLPGWTITQEEAEGEPLVVFRLWENCELALYEGGLAYAWNGYAPSDTTGAAWYTVPEGTAQAAASLLKADGQLEADPGVRF</sequence>
<keyword evidence="2" id="KW-1185">Reference proteome</keyword>
<evidence type="ECO:0008006" key="3">
    <source>
        <dbReference type="Google" id="ProtNLM"/>
    </source>
</evidence>